<evidence type="ECO:0000256" key="2">
    <source>
        <dbReference type="ARBA" id="ARBA00022771"/>
    </source>
</evidence>
<feature type="region of interest" description="Disordered" evidence="6">
    <location>
        <begin position="324"/>
        <end position="353"/>
    </location>
</feature>
<feature type="domain" description="GRF-type" evidence="8">
    <location>
        <begin position="468"/>
        <end position="509"/>
    </location>
</feature>
<gene>
    <name evidence="9" type="primary">A08p014450.1_BraROA</name>
    <name evidence="9" type="ORF">IGI04_030458</name>
</gene>
<proteinExistence type="predicted"/>
<keyword evidence="7" id="KW-0472">Membrane</keyword>
<dbReference type="PANTHER" id="PTHR33784:SF35">
    <property type="entry name" value="(RAPE) HYPOTHETICAL PROTEIN"/>
    <property type="match status" value="1"/>
</dbReference>
<evidence type="ECO:0000256" key="7">
    <source>
        <dbReference type="SAM" id="Phobius"/>
    </source>
</evidence>
<dbReference type="EMBL" id="JADBGQ010000007">
    <property type="protein sequence ID" value="KAG5388917.1"/>
    <property type="molecule type" value="Genomic_DNA"/>
</dbReference>
<keyword evidence="1" id="KW-0479">Metal-binding</keyword>
<evidence type="ECO:0000256" key="5">
    <source>
        <dbReference type="SAM" id="Coils"/>
    </source>
</evidence>
<sequence length="1101" mass="125518">MSKKGYRTRELEAANFTHRGMSCIRYGEGGKGMADGGCSVSSIEGVHDSYIVVISGRDRMGRAVYAKLITSVEALKRAILESYGLVGTSVAVEMSYWLREHGSCAVGEREAPVQISNDKDFDLFTSARKSKEVASSNEMQVGNTSADVHTRNEVNDGETDLTEDEIILMGVAEIEAVYASNGFGMREVDGTTCEVQNKVDTTEDVALGEGEDDDDEDYDYNLWHDFVGRNCEWDDDKDDDGGVGGGCRTNVTYGGVRGEVVTKTRSGRTNPSSNKGSGPSTNKQRTANPPSTFKDYVDEGRDYIGSYRISMENIEEASNNLGVKSSDQVADTENHSDPNQEEDPSLDNNSQMLVLQTPPKPFNMHTREVDDSDDFVGQIPQCVSSRPTHDTSDGVYEDDDFVEPMGLDYSYSQPSESEDYGGHDSSDTEDREVEDLIRRDQADLNYNYASTVQYPPQPEVEFGFPQTCYCGGRPKLATSRTVNDPGRRYYTCDNVNDGDCHVHKWWDDAVMEEMRARDTHTLQLSENVDSLTFLNDYDPQLNKLKELQNETEQKLVRLEKVVSELAEKRTRLTNGFEYFVGGMVIILVLLGLVIIFKTPNNLSSQHSTISLHHTHKYHKMTDPYYKEMKHHKREYDWVSNCVYANYKIPTKCICGGAITVEADDRGRNYYVCNDFKNDGLHIRHDCLTALEEELDCLRSQYAEEVSLRRELQFELAQMLYDISQGKMTVAKYKRFFYSLPIVCERTEQQLIELAKAGLKEKIREGLETDEFATLEALFEEAEEVEEGLKETPPSPPRKRRRRSPNPRSSKRARKAEEKGDPEDDGYGYDGEGASGFKDDEEGEYWDWMQMETDVDDDASDRTDDTLGSGHSGLPLQRLSIGSLWILPFHKYHPIEGHEMTFLDLPSEIQQLIVSCVAKNFFQDLYRLRSTCKSMRALADTPDVYSSFDLYKHPWWTGLRNTLLRRCYDVGNPSTLYIKGVEYFYALQRHEEGLALMKRAADAGYERALYTYAMTRKLYSDDEEYFARFTREAVGTIGWLVRMDDVPWVPVVNEWFITKKFMFMSTDRPLFYNCPCSPTLNFDWDPWHMELSKTEDMCNRCF</sequence>
<name>A0ABQ7LRM3_BRACM</name>
<dbReference type="PROSITE" id="PS51999">
    <property type="entry name" value="ZF_GRF"/>
    <property type="match status" value="1"/>
</dbReference>
<evidence type="ECO:0000256" key="6">
    <source>
        <dbReference type="SAM" id="MobiDB-lite"/>
    </source>
</evidence>
<keyword evidence="7" id="KW-1133">Transmembrane helix</keyword>
<dbReference type="InterPro" id="IPR057136">
    <property type="entry name" value="At2g35280_TPR_dom"/>
</dbReference>
<evidence type="ECO:0000256" key="4">
    <source>
        <dbReference type="PROSITE-ProRule" id="PRU01343"/>
    </source>
</evidence>
<keyword evidence="5" id="KW-0175">Coiled coil</keyword>
<reference evidence="9 10" key="1">
    <citation type="submission" date="2021-03" db="EMBL/GenBank/DDBJ databases">
        <authorList>
            <person name="King G.J."/>
            <person name="Bancroft I."/>
            <person name="Baten A."/>
            <person name="Bloomfield J."/>
            <person name="Borpatragohain P."/>
            <person name="He Z."/>
            <person name="Irish N."/>
            <person name="Irwin J."/>
            <person name="Liu K."/>
            <person name="Mauleon R.P."/>
            <person name="Moore J."/>
            <person name="Morris R."/>
            <person name="Ostergaard L."/>
            <person name="Wang B."/>
            <person name="Wells R."/>
        </authorList>
    </citation>
    <scope>NUCLEOTIDE SEQUENCE [LARGE SCALE GENOMIC DNA]</scope>
    <source>
        <strain evidence="9">R-o-18</strain>
        <tissue evidence="9">Leaf</tissue>
    </source>
</reference>
<feature type="compositionally biased region" description="Polar residues" evidence="6">
    <location>
        <begin position="263"/>
        <end position="291"/>
    </location>
</feature>
<keyword evidence="2 4" id="KW-0863">Zinc-finger</keyword>
<keyword evidence="7" id="KW-0812">Transmembrane</keyword>
<dbReference type="InterPro" id="IPR036047">
    <property type="entry name" value="F-box-like_dom_sf"/>
</dbReference>
<evidence type="ECO:0000256" key="1">
    <source>
        <dbReference type="ARBA" id="ARBA00022723"/>
    </source>
</evidence>
<feature type="compositionally biased region" description="Basic and acidic residues" evidence="6">
    <location>
        <begin position="420"/>
        <end position="430"/>
    </location>
</feature>
<feature type="region of interest" description="Disordered" evidence="6">
    <location>
        <begin position="258"/>
        <end position="298"/>
    </location>
</feature>
<comment type="caution">
    <text evidence="9">The sequence shown here is derived from an EMBL/GenBank/DDBJ whole genome shotgun (WGS) entry which is preliminary data.</text>
</comment>
<organism evidence="9 10">
    <name type="scientific">Brassica rapa subsp. trilocularis</name>
    <dbReference type="NCBI Taxonomy" id="1813537"/>
    <lineage>
        <taxon>Eukaryota</taxon>
        <taxon>Viridiplantae</taxon>
        <taxon>Streptophyta</taxon>
        <taxon>Embryophyta</taxon>
        <taxon>Tracheophyta</taxon>
        <taxon>Spermatophyta</taxon>
        <taxon>Magnoliopsida</taxon>
        <taxon>eudicotyledons</taxon>
        <taxon>Gunneridae</taxon>
        <taxon>Pentapetalae</taxon>
        <taxon>rosids</taxon>
        <taxon>malvids</taxon>
        <taxon>Brassicales</taxon>
        <taxon>Brassicaceae</taxon>
        <taxon>Brassiceae</taxon>
        <taxon>Brassica</taxon>
    </lineage>
</organism>
<dbReference type="PANTHER" id="PTHR33784">
    <property type="entry name" value="OS05G0482100 PROTEIN"/>
    <property type="match status" value="1"/>
</dbReference>
<feature type="region of interest" description="Disordered" evidence="6">
    <location>
        <begin position="782"/>
        <end position="839"/>
    </location>
</feature>
<accession>A0ABQ7LRM3</accession>
<feature type="transmembrane region" description="Helical" evidence="7">
    <location>
        <begin position="578"/>
        <end position="596"/>
    </location>
</feature>
<feature type="compositionally biased region" description="Basic residues" evidence="6">
    <location>
        <begin position="796"/>
        <end position="813"/>
    </location>
</feature>
<dbReference type="InterPro" id="IPR010666">
    <property type="entry name" value="Znf_GRF"/>
</dbReference>
<keyword evidence="10" id="KW-1185">Reference proteome</keyword>
<evidence type="ECO:0000259" key="8">
    <source>
        <dbReference type="PROSITE" id="PS51999"/>
    </source>
</evidence>
<dbReference type="Proteomes" id="UP000823674">
    <property type="component" value="Chromosome A08"/>
</dbReference>
<keyword evidence="3" id="KW-0862">Zinc</keyword>
<evidence type="ECO:0000313" key="10">
    <source>
        <dbReference type="Proteomes" id="UP000823674"/>
    </source>
</evidence>
<evidence type="ECO:0000313" key="9">
    <source>
        <dbReference type="EMBL" id="KAG5388917.1"/>
    </source>
</evidence>
<feature type="region of interest" description="Disordered" evidence="6">
    <location>
        <begin position="404"/>
        <end position="430"/>
    </location>
</feature>
<dbReference type="InterPro" id="IPR040338">
    <property type="entry name" value="At1g67623-like"/>
</dbReference>
<protein>
    <recommendedName>
        <fullName evidence="8">GRF-type domain-containing protein</fullName>
    </recommendedName>
</protein>
<dbReference type="Pfam" id="PF23310">
    <property type="entry name" value="TPR_27"/>
    <property type="match status" value="1"/>
</dbReference>
<evidence type="ECO:0000256" key="3">
    <source>
        <dbReference type="ARBA" id="ARBA00022833"/>
    </source>
</evidence>
<dbReference type="SUPFAM" id="SSF81383">
    <property type="entry name" value="F-box domain"/>
    <property type="match status" value="1"/>
</dbReference>
<feature type="coiled-coil region" evidence="5">
    <location>
        <begin position="541"/>
        <end position="568"/>
    </location>
</feature>